<keyword evidence="1" id="KW-0812">Transmembrane</keyword>
<name>A0ABX9MTM1_9DEIN</name>
<evidence type="ECO:0000313" key="3">
    <source>
        <dbReference type="Proteomes" id="UP000265443"/>
    </source>
</evidence>
<sequence>MRTMGRAFGGLGGFMLLLGVGLVVGAFFQGGRPRWPST</sequence>
<accession>A0ABX9MTM1</accession>
<proteinExistence type="predicted"/>
<gene>
    <name evidence="2" type="ORF">Mhypo_00147</name>
</gene>
<dbReference type="EMBL" id="QWKY01000002">
    <property type="protein sequence ID" value="RIH80856.1"/>
    <property type="molecule type" value="Genomic_DNA"/>
</dbReference>
<feature type="transmembrane region" description="Helical" evidence="1">
    <location>
        <begin position="7"/>
        <end position="28"/>
    </location>
</feature>
<keyword evidence="1" id="KW-1133">Transmembrane helix</keyword>
<comment type="caution">
    <text evidence="2">The sequence shown here is derived from an EMBL/GenBank/DDBJ whole genome shotgun (WGS) entry which is preliminary data.</text>
</comment>
<keyword evidence="1" id="KW-0472">Membrane</keyword>
<reference evidence="2 3" key="1">
    <citation type="submission" date="2018-08" db="EMBL/GenBank/DDBJ databases">
        <title>Meiothermus hypogaeus DSM 23238 genome sequencing project.</title>
        <authorList>
            <person name="Da Costa M.S."/>
            <person name="Albuquerque L."/>
            <person name="Raposo P."/>
            <person name="Froufe H.J.C."/>
            <person name="Barroso C.S."/>
            <person name="Egas C."/>
        </authorList>
    </citation>
    <scope>NUCLEOTIDE SEQUENCE [LARGE SCALE GENOMIC DNA]</scope>
    <source>
        <strain evidence="2 3">DSM 23238</strain>
    </source>
</reference>
<protein>
    <submittedName>
        <fullName evidence="2">Uncharacterized protein</fullName>
    </submittedName>
</protein>
<evidence type="ECO:0000313" key="2">
    <source>
        <dbReference type="EMBL" id="RIH80856.1"/>
    </source>
</evidence>
<dbReference type="Proteomes" id="UP000265443">
    <property type="component" value="Unassembled WGS sequence"/>
</dbReference>
<organism evidence="2 3">
    <name type="scientific">Meiothermus hypogaeus</name>
    <dbReference type="NCBI Taxonomy" id="884155"/>
    <lineage>
        <taxon>Bacteria</taxon>
        <taxon>Thermotogati</taxon>
        <taxon>Deinococcota</taxon>
        <taxon>Deinococci</taxon>
        <taxon>Thermales</taxon>
        <taxon>Thermaceae</taxon>
        <taxon>Meiothermus</taxon>
    </lineage>
</organism>
<keyword evidence="3" id="KW-1185">Reference proteome</keyword>
<evidence type="ECO:0000256" key="1">
    <source>
        <dbReference type="SAM" id="Phobius"/>
    </source>
</evidence>